<gene>
    <name evidence="3" type="ORF">F0357_00820</name>
</gene>
<dbReference type="Pfam" id="PF03797">
    <property type="entry name" value="Autotransporter"/>
    <property type="match status" value="1"/>
</dbReference>
<evidence type="ECO:0000313" key="4">
    <source>
        <dbReference type="Proteomes" id="UP000332515"/>
    </source>
</evidence>
<dbReference type="SUPFAM" id="SSF103515">
    <property type="entry name" value="Autotransporter"/>
    <property type="match status" value="1"/>
</dbReference>
<dbReference type="NCBIfam" id="TIGR01414">
    <property type="entry name" value="autotrans_barl"/>
    <property type="match status" value="1"/>
</dbReference>
<dbReference type="InterPro" id="IPR005546">
    <property type="entry name" value="Autotransporte_beta"/>
</dbReference>
<feature type="chain" id="PRO_5025648354" evidence="1">
    <location>
        <begin position="25"/>
        <end position="664"/>
    </location>
</feature>
<reference evidence="3 4" key="1">
    <citation type="submission" date="2019-09" db="EMBL/GenBank/DDBJ databases">
        <title>Segnochrobactrum spirostomi gen. nov., sp. nov., isolated from the ciliate Spirostomum cf. yagiui and description of a novel family, Segnochrobactraceae fam. nov. within the order Rhizobiales of the class Alphaproteobacteria.</title>
        <authorList>
            <person name="Akter S."/>
            <person name="Shazib S.U.A."/>
            <person name="Shin M.K."/>
        </authorList>
    </citation>
    <scope>NUCLEOTIDE SEQUENCE [LARGE SCALE GENOMIC DNA]</scope>
    <source>
        <strain evidence="3 4">Sp-1</strain>
    </source>
</reference>
<dbReference type="Proteomes" id="UP000332515">
    <property type="component" value="Unassembled WGS sequence"/>
</dbReference>
<name>A0A6A7XYN9_9HYPH</name>
<evidence type="ECO:0000256" key="1">
    <source>
        <dbReference type="SAM" id="SignalP"/>
    </source>
</evidence>
<keyword evidence="1" id="KW-0732">Signal</keyword>
<dbReference type="PROSITE" id="PS51208">
    <property type="entry name" value="AUTOTRANSPORTER"/>
    <property type="match status" value="1"/>
</dbReference>
<evidence type="ECO:0000313" key="3">
    <source>
        <dbReference type="EMBL" id="MQT11237.1"/>
    </source>
</evidence>
<accession>A0A6A7XYN9</accession>
<evidence type="ECO:0000259" key="2">
    <source>
        <dbReference type="PROSITE" id="PS51208"/>
    </source>
</evidence>
<feature type="signal peptide" evidence="1">
    <location>
        <begin position="1"/>
        <end position="24"/>
    </location>
</feature>
<proteinExistence type="predicted"/>
<dbReference type="EMBL" id="VWNA01000001">
    <property type="protein sequence ID" value="MQT11237.1"/>
    <property type="molecule type" value="Genomic_DNA"/>
</dbReference>
<dbReference type="InterPro" id="IPR036709">
    <property type="entry name" value="Autotransporte_beta_dom_sf"/>
</dbReference>
<dbReference type="InterPro" id="IPR006315">
    <property type="entry name" value="OM_autotransptr_brl_dom"/>
</dbReference>
<dbReference type="GO" id="GO:0019867">
    <property type="term" value="C:outer membrane"/>
    <property type="evidence" value="ECO:0007669"/>
    <property type="project" value="InterPro"/>
</dbReference>
<dbReference type="SMART" id="SM00869">
    <property type="entry name" value="Autotransporter"/>
    <property type="match status" value="1"/>
</dbReference>
<protein>
    <submittedName>
        <fullName evidence="3">Autotransporter outer membrane beta-barrel domain-containing protein</fullName>
    </submittedName>
</protein>
<dbReference type="Gene3D" id="2.40.128.130">
    <property type="entry name" value="Autotransporter beta-domain"/>
    <property type="match status" value="1"/>
</dbReference>
<dbReference type="PROSITE" id="PS51257">
    <property type="entry name" value="PROKAR_LIPOPROTEIN"/>
    <property type="match status" value="1"/>
</dbReference>
<comment type="caution">
    <text evidence="3">The sequence shown here is derived from an EMBL/GenBank/DDBJ whole genome shotgun (WGS) entry which is preliminary data.</text>
</comment>
<keyword evidence="4" id="KW-1185">Reference proteome</keyword>
<sequence length="664" mass="68654">MRGHMKARLGTATALTLNACVALAGCLGLPDAVLAQSTRWDSIISNTSYYVPTPMMLAYAATTTSLANPLAIGDQTLWSLGTSTNGIFTGTSTGELAIGPTVALSSQTIQGTVTTDGRITMVFTSPDGTTTIGVGSMANRGGIYEMEMQMITGDGVLVSHWAYMTPYDPATFTPPAPQVVASNASPQWAWVAGTPWRILRTGAPNGAPMGNLLITNYQGGYFWGVAADPSGGRYSVLGSITPEGRVLLNTLQNGTLVNLYGAVEGDASAAAMLLGLYDASGIYTGDITTLTLVQPYSETTQAYGNTAAYQAANVLYGIASSVDGLFGPMAPVIQSLNGLEGSALSTAISQTLPVLSGAGVQATYATQQAFQQVVTARLDDAYAPRAGTPRSNLWIQPFGGYASQGTEDGVTGYTASGGGFAVGVDTAVGANTVLGLTGAYSYTEIDGAADSVPNTLDVSSYRFGLYGLHAVTPNLRADFLFDAGYIRNSENRSITFMGSSASADYDGWIGHAHVGLSRAIDVAPKVSLTPKIGLDYSQVAALGYTETGAGALNLTADYQAYQNLTLGVGLAGSYALTDRVRLNADVGVGYNTLDNQTQLTASYAGGGPSFVTYGPDLSPWTYSAGASLVAAQSEAASFSVAYDVEASPSGFVGQSGSLRFKMKF</sequence>
<organism evidence="3 4">
    <name type="scientific">Segnochrobactrum spirostomi</name>
    <dbReference type="NCBI Taxonomy" id="2608987"/>
    <lineage>
        <taxon>Bacteria</taxon>
        <taxon>Pseudomonadati</taxon>
        <taxon>Pseudomonadota</taxon>
        <taxon>Alphaproteobacteria</taxon>
        <taxon>Hyphomicrobiales</taxon>
        <taxon>Segnochrobactraceae</taxon>
        <taxon>Segnochrobactrum</taxon>
    </lineage>
</organism>
<feature type="domain" description="Autotransporter" evidence="2">
    <location>
        <begin position="386"/>
        <end position="664"/>
    </location>
</feature>
<dbReference type="AlphaFoldDB" id="A0A6A7XYN9"/>